<evidence type="ECO:0000256" key="3">
    <source>
        <dbReference type="ARBA" id="ARBA00022723"/>
    </source>
</evidence>
<evidence type="ECO:0000256" key="2">
    <source>
        <dbReference type="ARBA" id="ARBA00022670"/>
    </source>
</evidence>
<evidence type="ECO:0000256" key="9">
    <source>
        <dbReference type="PROSITE-ProRule" id="PRU01211"/>
    </source>
</evidence>
<protein>
    <recommendedName>
        <fullName evidence="10">Metalloendopeptidase</fullName>
        <ecNumber evidence="10">3.4.24.-</ecNumber>
    </recommendedName>
</protein>
<comment type="caution">
    <text evidence="8">Lacks conserved residue(s) required for the propagation of feature annotation.</text>
</comment>
<evidence type="ECO:0000313" key="13">
    <source>
        <dbReference type="Proteomes" id="UP000694843"/>
    </source>
</evidence>
<dbReference type="SUPFAM" id="SSF49854">
    <property type="entry name" value="Spermadhesin, CUB domain"/>
    <property type="match status" value="1"/>
</dbReference>
<dbReference type="PANTHER" id="PTHR10127">
    <property type="entry name" value="DISCOIDIN, CUB, EGF, LAMININ , AND ZINC METALLOPROTEASE DOMAIN CONTAINING"/>
    <property type="match status" value="1"/>
</dbReference>
<proteinExistence type="predicted"/>
<evidence type="ECO:0000256" key="5">
    <source>
        <dbReference type="ARBA" id="ARBA00022833"/>
    </source>
</evidence>
<dbReference type="SUPFAM" id="SSF55486">
    <property type="entry name" value="Metalloproteases ('zincins'), catalytic domain"/>
    <property type="match status" value="1"/>
</dbReference>
<dbReference type="Gene3D" id="2.60.120.290">
    <property type="entry name" value="Spermadhesin, CUB domain"/>
    <property type="match status" value="1"/>
</dbReference>
<evidence type="ECO:0000256" key="6">
    <source>
        <dbReference type="ARBA" id="ARBA00023049"/>
    </source>
</evidence>
<dbReference type="AlphaFoldDB" id="A0A8B7PRW7"/>
<dbReference type="KEGG" id="hazt:108683173"/>
<dbReference type="OMA" id="APECHRA"/>
<dbReference type="PRINTS" id="PR00480">
    <property type="entry name" value="ASTACIN"/>
</dbReference>
<name>A0A8B7PRW7_HYAAZ</name>
<keyword evidence="1" id="KW-0245">EGF-like domain</keyword>
<feature type="binding site" evidence="9">
    <location>
        <position position="78"/>
    </location>
    <ligand>
        <name>Zn(2+)</name>
        <dbReference type="ChEBI" id="CHEBI:29105"/>
        <note>catalytic</note>
    </ligand>
</feature>
<dbReference type="Pfam" id="PF01400">
    <property type="entry name" value="Astacin"/>
    <property type="match status" value="1"/>
</dbReference>
<evidence type="ECO:0000313" key="14">
    <source>
        <dbReference type="RefSeq" id="XP_018027952.1"/>
    </source>
</evidence>
<dbReference type="InterPro" id="IPR035914">
    <property type="entry name" value="Sperma_CUB_dom_sf"/>
</dbReference>
<dbReference type="Proteomes" id="UP000694843">
    <property type="component" value="Unplaced"/>
</dbReference>
<dbReference type="Gene3D" id="3.40.390.10">
    <property type="entry name" value="Collagenase (Catalytic Domain)"/>
    <property type="match status" value="1"/>
</dbReference>
<comment type="cofactor">
    <cofactor evidence="9 10">
        <name>Zn(2+)</name>
        <dbReference type="ChEBI" id="CHEBI:29105"/>
    </cofactor>
    <text evidence="9 10">Binds 1 zinc ion per subunit.</text>
</comment>
<feature type="domain" description="CUB" evidence="11">
    <location>
        <begin position="224"/>
        <end position="348"/>
    </location>
</feature>
<keyword evidence="2 9" id="KW-0645">Protease</keyword>
<dbReference type="GO" id="GO:0008270">
    <property type="term" value="F:zinc ion binding"/>
    <property type="evidence" value="ECO:0007669"/>
    <property type="project" value="UniProtKB-UniRule"/>
</dbReference>
<dbReference type="OrthoDB" id="291007at2759"/>
<keyword evidence="4 9" id="KW-0378">Hydrolase</keyword>
<evidence type="ECO:0000256" key="10">
    <source>
        <dbReference type="RuleBase" id="RU361183"/>
    </source>
</evidence>
<gene>
    <name evidence="14" type="primary">LOC108683173</name>
</gene>
<dbReference type="GO" id="GO:0004222">
    <property type="term" value="F:metalloendopeptidase activity"/>
    <property type="evidence" value="ECO:0007669"/>
    <property type="project" value="UniProtKB-UniRule"/>
</dbReference>
<keyword evidence="6 9" id="KW-0482">Metalloprotease</keyword>
<dbReference type="InterPro" id="IPR001506">
    <property type="entry name" value="Peptidase_M12A"/>
</dbReference>
<dbReference type="RefSeq" id="XP_018027952.1">
    <property type="nucleotide sequence ID" value="XM_018172463.2"/>
</dbReference>
<dbReference type="PROSITE" id="PS01180">
    <property type="entry name" value="CUB"/>
    <property type="match status" value="1"/>
</dbReference>
<organism evidence="13 14">
    <name type="scientific">Hyalella azteca</name>
    <name type="common">Amphipod</name>
    <dbReference type="NCBI Taxonomy" id="294128"/>
    <lineage>
        <taxon>Eukaryota</taxon>
        <taxon>Metazoa</taxon>
        <taxon>Ecdysozoa</taxon>
        <taxon>Arthropoda</taxon>
        <taxon>Crustacea</taxon>
        <taxon>Multicrustacea</taxon>
        <taxon>Malacostraca</taxon>
        <taxon>Eumalacostraca</taxon>
        <taxon>Peracarida</taxon>
        <taxon>Amphipoda</taxon>
        <taxon>Senticaudata</taxon>
        <taxon>Talitrida</taxon>
        <taxon>Talitroidea</taxon>
        <taxon>Hyalellidae</taxon>
        <taxon>Hyalella</taxon>
    </lineage>
</organism>
<feature type="active site" evidence="9">
    <location>
        <position position="69"/>
    </location>
</feature>
<dbReference type="InterPro" id="IPR006026">
    <property type="entry name" value="Peptidase_Metallo"/>
</dbReference>
<feature type="binding site" evidence="9">
    <location>
        <position position="72"/>
    </location>
    <ligand>
        <name>Zn(2+)</name>
        <dbReference type="ChEBI" id="CHEBI:29105"/>
        <note>catalytic</note>
    </ligand>
</feature>
<feature type="binding site" evidence="9">
    <location>
        <position position="68"/>
    </location>
    <ligand>
        <name>Zn(2+)</name>
        <dbReference type="ChEBI" id="CHEBI:29105"/>
        <note>catalytic</note>
    </ligand>
</feature>
<sequence>MNMTVLQEAIGAWEAATCIKFFEMEVLDERAEFMEFVGKKGCYASVGYRKGKNTRISVDTCAGRGVTHEIAHALGLQHEQSRSDRNDHIILVADNIEVGKEFNFALLKTVNYNIPYDYYSLMHYYDRAASGDDKRTMLARDPRFQLVMGDGKKISFWNAKLVNTAYGCIDDWLASCKQESEPCKNGGYTQKDCSCACPLGTTGDKCQVYNMSYRDALIKQISPYTSVITTSGTEVVSFGYPDDSPSAETKYTQIMRAPECHRAVVKFSDFELAPRNPTEDKICEFGSLEIRSDVTVAGGKLFCGKEIEKGTVFKSDKTDLIFHYKNPNFVQFGTENKYKGYKATFTVEPIPNCR</sequence>
<keyword evidence="13" id="KW-1185">Reference proteome</keyword>
<dbReference type="GeneID" id="108683173"/>
<evidence type="ECO:0000256" key="1">
    <source>
        <dbReference type="ARBA" id="ARBA00022536"/>
    </source>
</evidence>
<keyword evidence="5 9" id="KW-0862">Zinc</keyword>
<keyword evidence="3 9" id="KW-0479">Metal-binding</keyword>
<evidence type="ECO:0000256" key="7">
    <source>
        <dbReference type="ARBA" id="ARBA00023157"/>
    </source>
</evidence>
<evidence type="ECO:0000259" key="12">
    <source>
        <dbReference type="PROSITE" id="PS51864"/>
    </source>
</evidence>
<dbReference type="InterPro" id="IPR024079">
    <property type="entry name" value="MetalloPept_cat_dom_sf"/>
</dbReference>
<dbReference type="InterPro" id="IPR000859">
    <property type="entry name" value="CUB_dom"/>
</dbReference>
<dbReference type="PROSITE" id="PS51864">
    <property type="entry name" value="ASTACIN"/>
    <property type="match status" value="1"/>
</dbReference>
<dbReference type="SMART" id="SM00235">
    <property type="entry name" value="ZnMc"/>
    <property type="match status" value="1"/>
</dbReference>
<evidence type="ECO:0000256" key="8">
    <source>
        <dbReference type="PROSITE-ProRule" id="PRU00059"/>
    </source>
</evidence>
<dbReference type="EC" id="3.4.24.-" evidence="10"/>
<reference evidence="14" key="1">
    <citation type="submission" date="2025-08" db="UniProtKB">
        <authorList>
            <consortium name="RefSeq"/>
        </authorList>
    </citation>
    <scope>IDENTIFICATION</scope>
    <source>
        <tissue evidence="14">Whole organism</tissue>
    </source>
</reference>
<accession>A0A8B7PRW7</accession>
<evidence type="ECO:0000259" key="11">
    <source>
        <dbReference type="PROSITE" id="PS01180"/>
    </source>
</evidence>
<dbReference type="PANTHER" id="PTHR10127:SF780">
    <property type="entry name" value="METALLOENDOPEPTIDASE"/>
    <property type="match status" value="1"/>
</dbReference>
<feature type="domain" description="Peptidase M12A" evidence="12">
    <location>
        <begin position="1"/>
        <end position="169"/>
    </location>
</feature>
<evidence type="ECO:0000256" key="4">
    <source>
        <dbReference type="ARBA" id="ARBA00022801"/>
    </source>
</evidence>
<keyword evidence="7" id="KW-1015">Disulfide bond</keyword>
<dbReference type="GO" id="GO:0006508">
    <property type="term" value="P:proteolysis"/>
    <property type="evidence" value="ECO:0007669"/>
    <property type="project" value="UniProtKB-KW"/>
</dbReference>